<dbReference type="Proteomes" id="UP000005237">
    <property type="component" value="Unassembled WGS sequence"/>
</dbReference>
<proteinExistence type="predicted"/>
<evidence type="ECO:0000313" key="2">
    <source>
        <dbReference type="Proteomes" id="UP000005237"/>
    </source>
</evidence>
<keyword evidence="2" id="KW-1185">Reference proteome</keyword>
<dbReference type="AlphaFoldDB" id="A0A8R1IUN3"/>
<organism evidence="1 2">
    <name type="scientific">Caenorhabditis japonica</name>
    <dbReference type="NCBI Taxonomy" id="281687"/>
    <lineage>
        <taxon>Eukaryota</taxon>
        <taxon>Metazoa</taxon>
        <taxon>Ecdysozoa</taxon>
        <taxon>Nematoda</taxon>
        <taxon>Chromadorea</taxon>
        <taxon>Rhabditida</taxon>
        <taxon>Rhabditina</taxon>
        <taxon>Rhabditomorpha</taxon>
        <taxon>Rhabditoidea</taxon>
        <taxon>Rhabditidae</taxon>
        <taxon>Peloderinae</taxon>
        <taxon>Caenorhabditis</taxon>
    </lineage>
</organism>
<accession>A0A8R1IUN3</accession>
<evidence type="ECO:0000313" key="1">
    <source>
        <dbReference type="EnsemblMetazoa" id="CJA38430.1"/>
    </source>
</evidence>
<dbReference type="EnsemblMetazoa" id="CJA38430.1">
    <property type="protein sequence ID" value="CJA38430.1"/>
    <property type="gene ID" value="WBGene00214277"/>
</dbReference>
<protein>
    <submittedName>
        <fullName evidence="1">Uncharacterized protein</fullName>
    </submittedName>
</protein>
<reference evidence="1" key="2">
    <citation type="submission" date="2022-06" db="UniProtKB">
        <authorList>
            <consortium name="EnsemblMetazoa"/>
        </authorList>
    </citation>
    <scope>IDENTIFICATION</scope>
    <source>
        <strain evidence="1">DF5081</strain>
    </source>
</reference>
<name>A0A8R1IUN3_CAEJA</name>
<reference evidence="2" key="1">
    <citation type="submission" date="2010-08" db="EMBL/GenBank/DDBJ databases">
        <authorList>
            <consortium name="Caenorhabditis japonica Sequencing Consortium"/>
            <person name="Wilson R.K."/>
        </authorList>
    </citation>
    <scope>NUCLEOTIDE SEQUENCE [LARGE SCALE GENOMIC DNA]</scope>
    <source>
        <strain evidence="2">DF5081</strain>
    </source>
</reference>
<sequence>MVDRWGREGGRTVRSDSIRFDERILSAFTPFRALYRRMHDTQWQRSTTSPFLATLVDREVLLSQHYAFVRSFVPKRGFIASIRYHISLSLLFATISDNIFFDYPTLVNVFMDWIGLDWSNPLYYDAITF</sequence>